<sequence>MRHRPSSLYNTDHYREDPLRDSSDFRWHSMNPALRDMAFMDGSFITQHHHILLLTLEEAQQVIDDLMGGVDRFFSYRAGPGNIKDGLDAFRSLSKLTTWYNPAKELMFNFDVLKIKAIEYKVGGKTYIKITGYPGLRRILTGTRYGANHPQILEMAIGKRGLYHNIRNGVRYCIYFSLAWRAIELIFKSDYNLTDFLVDITMDMAKAVVSGVLIGLVAGVLALLSLPIIVTTGFIIAIGIGLNIGLNILDDKLGLSNELKGKVRDYTLHHIKSCNYEFPSPDSHLY</sequence>
<evidence type="ECO:0008006" key="4">
    <source>
        <dbReference type="Google" id="ProtNLM"/>
    </source>
</evidence>
<accession>A0ABS0ZTW4</accession>
<dbReference type="RefSeq" id="WP_200035596.1">
    <property type="nucleotide sequence ID" value="NZ_JADWND010000006.1"/>
</dbReference>
<gene>
    <name evidence="2" type="ORF">I6M88_14985</name>
</gene>
<name>A0ABS0ZTW4_9ENTR</name>
<proteinExistence type="predicted"/>
<comment type="caution">
    <text evidence="2">The sequence shown here is derived from an EMBL/GenBank/DDBJ whole genome shotgun (WGS) entry which is preliminary data.</text>
</comment>
<evidence type="ECO:0000313" key="2">
    <source>
        <dbReference type="EMBL" id="MBJ8382267.1"/>
    </source>
</evidence>
<dbReference type="EMBL" id="JADWND010000006">
    <property type="protein sequence ID" value="MBJ8382267.1"/>
    <property type="molecule type" value="Genomic_DNA"/>
</dbReference>
<evidence type="ECO:0000256" key="1">
    <source>
        <dbReference type="SAM" id="Phobius"/>
    </source>
</evidence>
<protein>
    <recommendedName>
        <fullName evidence="4">ImpA domain-containing protein</fullName>
    </recommendedName>
</protein>
<keyword evidence="3" id="KW-1185">Reference proteome</keyword>
<feature type="transmembrane region" description="Helical" evidence="1">
    <location>
        <begin position="207"/>
        <end position="240"/>
    </location>
</feature>
<organism evidence="2 3">
    <name type="scientific">Citrobacter sedlakii</name>
    <dbReference type="NCBI Taxonomy" id="67826"/>
    <lineage>
        <taxon>Bacteria</taxon>
        <taxon>Pseudomonadati</taxon>
        <taxon>Pseudomonadota</taxon>
        <taxon>Gammaproteobacteria</taxon>
        <taxon>Enterobacterales</taxon>
        <taxon>Enterobacteriaceae</taxon>
        <taxon>Citrobacter</taxon>
        <taxon>Citrobacter freundii complex</taxon>
    </lineage>
</organism>
<evidence type="ECO:0000313" key="3">
    <source>
        <dbReference type="Proteomes" id="UP000746649"/>
    </source>
</evidence>
<dbReference type="Proteomes" id="UP000746649">
    <property type="component" value="Unassembled WGS sequence"/>
</dbReference>
<keyword evidence="1" id="KW-0472">Membrane</keyword>
<reference evidence="2 3" key="1">
    <citation type="submission" date="2020-11" db="EMBL/GenBank/DDBJ databases">
        <title>Enhanced detection system for hospital associated transmission using whole genome sequencing surveillance.</title>
        <authorList>
            <person name="Harrison L.H."/>
            <person name="Van Tyne D."/>
            <person name="Marsh J.W."/>
            <person name="Griffith M.P."/>
            <person name="Snyder D.J."/>
            <person name="Cooper V.S."/>
            <person name="Mustapha M."/>
        </authorList>
    </citation>
    <scope>NUCLEOTIDE SEQUENCE [LARGE SCALE GENOMIC DNA]</scope>
    <source>
        <strain evidence="2 3">CB00117</strain>
    </source>
</reference>
<keyword evidence="1" id="KW-1133">Transmembrane helix</keyword>
<keyword evidence="1" id="KW-0812">Transmembrane</keyword>